<gene>
    <name evidence="3" type="ORF">EDD29_3668</name>
</gene>
<evidence type="ECO:0000313" key="4">
    <source>
        <dbReference type="Proteomes" id="UP000272400"/>
    </source>
</evidence>
<reference evidence="3 4" key="1">
    <citation type="submission" date="2018-11" db="EMBL/GenBank/DDBJ databases">
        <title>Sequencing the genomes of 1000 actinobacteria strains.</title>
        <authorList>
            <person name="Klenk H.-P."/>
        </authorList>
    </citation>
    <scope>NUCLEOTIDE SEQUENCE [LARGE SCALE GENOMIC DNA]</scope>
    <source>
        <strain evidence="3 4">DSM 44254</strain>
    </source>
</reference>
<dbReference type="InterPro" id="IPR046538">
    <property type="entry name" value="DUF6603"/>
</dbReference>
<feature type="domain" description="DUF6603" evidence="2">
    <location>
        <begin position="743"/>
        <end position="1206"/>
    </location>
</feature>
<dbReference type="EMBL" id="RJKE01000001">
    <property type="protein sequence ID" value="ROO86105.1"/>
    <property type="molecule type" value="Genomic_DNA"/>
</dbReference>
<dbReference type="Pfam" id="PF20248">
    <property type="entry name" value="DUF6603"/>
    <property type="match status" value="1"/>
</dbReference>
<dbReference type="RefSeq" id="WP_123665537.1">
    <property type="nucleotide sequence ID" value="NZ_RJKE01000001.1"/>
</dbReference>
<proteinExistence type="predicted"/>
<keyword evidence="4" id="KW-1185">Reference proteome</keyword>
<organism evidence="3 4">
    <name type="scientific">Actinocorallia herbida</name>
    <dbReference type="NCBI Taxonomy" id="58109"/>
    <lineage>
        <taxon>Bacteria</taxon>
        <taxon>Bacillati</taxon>
        <taxon>Actinomycetota</taxon>
        <taxon>Actinomycetes</taxon>
        <taxon>Streptosporangiales</taxon>
        <taxon>Thermomonosporaceae</taxon>
        <taxon>Actinocorallia</taxon>
    </lineage>
</organism>
<dbReference type="OrthoDB" id="535891at2"/>
<name>A0A3N1CXY5_9ACTN</name>
<dbReference type="Proteomes" id="UP000272400">
    <property type="component" value="Unassembled WGS sequence"/>
</dbReference>
<accession>A0A3N1CXY5</accession>
<comment type="caution">
    <text evidence="3">The sequence shown here is derived from an EMBL/GenBank/DDBJ whole genome shotgun (WGS) entry which is preliminary data.</text>
</comment>
<protein>
    <recommendedName>
        <fullName evidence="2">DUF6603 domain-containing protein</fullName>
    </recommendedName>
</protein>
<evidence type="ECO:0000259" key="2">
    <source>
        <dbReference type="Pfam" id="PF20248"/>
    </source>
</evidence>
<evidence type="ECO:0000313" key="3">
    <source>
        <dbReference type="EMBL" id="ROO86105.1"/>
    </source>
</evidence>
<sequence length="1446" mass="150662">MNPDELRAAVVLTGTRLDLAIASLNDPGLHRDLGPHLVLTGATRVETAEGVTVEGTAEGGPFAGLSVTAVFAEQGALVTGRTPDGTDWMLREGFPALADGLLGTLRFRTPVLARTPAGGFDFSGDLVITVELAPLDLLVPGVPHTVQGRIVILHEIPDTDLVITPVPQVTLYGPEGATLELGPISLGGVRYEFFGDPVLDRDLADLAVDGRLVVTGAVTFTSFGAPREVLISAEIRGWGDPVLLTTDLRSAGRSAFADVVSFLHPSGLDVPGDFEITAPVVPTELTLLLDPAGPDLLTLATLTLETDETWDAGALSLQAVDVTFQVATPLSDPQVSVLIDGLVGIGAHGVLELSAEFGDGVSFGGGLREGDPPLEIGEVYRDFTGLDDAGHLPYLAVEEFRFGLALPPDEAPLSASGQLELEGTWTVLPGVELHAVEFALEVEGERADFTAVADLWLFALGLRLSASYDGTAGWVFEGVSHPGQEVPVGELIASLADRFGAMPPPAPIQALTVHDLETSFATGDGRFTFAAGMLLPVDTTEVDLTVDIDTGGADGPVYGGRITVGEPALVFDVHFAQGPDTTRYAASYARTGTPPPVREIVGALVPSAAEYVPDGLVIDVRDAVLASDGAGHVLVVDLKAVLDLSGLPVVGPALTGDGIVGFDPLRVIAAGAALAGTDLAALNPLLPESVAPLPEHDLPEGFTFAGLLRLGPLDQPMALPVAAPPASDGTPARPSDDVAWHPVQRSFGPVHVDRVGLSYLHAPGDPARLAVLVDGAISVGGLTLSCSGLSAAISLADPTVFPDFDLAGLGLSYAQGPISISGAFREGTVSYRGHDLRAYSGSAALSTGTFSIGALGSYVQLDEGPSLFVHAFLDHPIGGPAFFFVRGLAAGFGYNRRFVAPPVDRIADFPLVAEAIGTRAPENPAAELQRMEDDLPPSPGDFFLAFGVHFTSFEMIDSFLLVTAGFGHRFELDVLGVSTLILPAPEAGRQVTPVAEIRLALRAVFAPEDGFFVLQAQLTPDSYLFSRACRLTGGFAFATWFGDAHHGDFVLTVGGYHPHFDPPGHYPAVPRLGFSWQVNDQLSLQGSAYYAMTPAALMAGAALSATWEDGSLRAWFDASIDFLIAWQPYHYEASFHLSVGASYTYWLFGTQTLTMHVGTDVSLWGPEFGGTATIDLGVISFTIAFGESSGASPDPVPWDRFRAAQLPEAGKIVTIAVRGGVVRPGSGDDLGVLDPAGFRIGTDAVVPSTRGLAGPAEPRSFPPPGSDVLSDASGSPVSETVELPGTGTRFGVAPVGLAPDDFASVHHVSLTRAGADATSLFRFEPAGKNLPAALWGTRLTPSLTDPALIENALTGYTITPVPPHSGRSVTVLLADLTAPAALFTERNVPAWHPLPVFRSVPGAVADPRSGAATRATIAGKLLPDADLDLAGFNSADLLAAPEVARA</sequence>
<feature type="region of interest" description="Disordered" evidence="1">
    <location>
        <begin position="1249"/>
        <end position="1285"/>
    </location>
</feature>
<evidence type="ECO:0000256" key="1">
    <source>
        <dbReference type="SAM" id="MobiDB-lite"/>
    </source>
</evidence>